<evidence type="ECO:0000256" key="3">
    <source>
        <dbReference type="ARBA" id="ARBA00022833"/>
    </source>
</evidence>
<feature type="compositionally biased region" description="Acidic residues" evidence="5">
    <location>
        <begin position="14"/>
        <end position="23"/>
    </location>
</feature>
<evidence type="ECO:0000313" key="7">
    <source>
        <dbReference type="EMBL" id="KAF8754859.1"/>
    </source>
</evidence>
<feature type="compositionally biased region" description="Gly residues" evidence="5">
    <location>
        <begin position="237"/>
        <end position="252"/>
    </location>
</feature>
<evidence type="ECO:0000256" key="1">
    <source>
        <dbReference type="ARBA" id="ARBA00022723"/>
    </source>
</evidence>
<evidence type="ECO:0000256" key="5">
    <source>
        <dbReference type="SAM" id="MobiDB-lite"/>
    </source>
</evidence>
<keyword evidence="2 4" id="KW-0863">Zinc-finger</keyword>
<evidence type="ECO:0000259" key="6">
    <source>
        <dbReference type="PROSITE" id="PS51999"/>
    </source>
</evidence>
<dbReference type="PROSITE" id="PS51999">
    <property type="entry name" value="ZF_GRF"/>
    <property type="match status" value="1"/>
</dbReference>
<feature type="region of interest" description="Disordered" evidence="5">
    <location>
        <begin position="229"/>
        <end position="278"/>
    </location>
</feature>
<evidence type="ECO:0000256" key="4">
    <source>
        <dbReference type="PROSITE-ProRule" id="PRU01343"/>
    </source>
</evidence>
<dbReference type="EMBL" id="JACEFO010000844">
    <property type="protein sequence ID" value="KAF8754859.1"/>
    <property type="molecule type" value="Genomic_DNA"/>
</dbReference>
<name>A0A835FGP6_9POAL</name>
<dbReference type="AlphaFoldDB" id="A0A835FGP6"/>
<keyword evidence="8" id="KW-1185">Reference proteome</keyword>
<sequence>MYTPHPAEYRDIGGTDDDDDADENMGQFENQEWVQQYYGSGQHDVAGPSQLSGAPLPTQGPTQEDLTPLPEAGSFGPDCYDTPLDCYDTPLECFPLEHRHEFVNGKELRPYDNRIDVWPKCNHNKLCVVQVYDGFQDGGRRFFRCPIGEAYFDERNCRYARWVDPRNFYHTDEYINYLKCKIDDLQRQVDCLNSQPKEATPYPYTVILIEDPLCPDVWCQCPYHMKKNQPPPPPTSSGGGAGPSKFSGGGGEPSQNSAGGAWYDQAPPSQYSQSNYYY</sequence>
<evidence type="ECO:0000313" key="8">
    <source>
        <dbReference type="Proteomes" id="UP000636709"/>
    </source>
</evidence>
<comment type="caution">
    <text evidence="7">The sequence shown here is derived from an EMBL/GenBank/DDBJ whole genome shotgun (WGS) entry which is preliminary data.</text>
</comment>
<gene>
    <name evidence="7" type="ORF">HU200_011396</name>
</gene>
<dbReference type="OrthoDB" id="708528at2759"/>
<dbReference type="GO" id="GO:0008270">
    <property type="term" value="F:zinc ion binding"/>
    <property type="evidence" value="ECO:0007669"/>
    <property type="project" value="UniProtKB-KW"/>
</dbReference>
<organism evidence="7 8">
    <name type="scientific">Digitaria exilis</name>
    <dbReference type="NCBI Taxonomy" id="1010633"/>
    <lineage>
        <taxon>Eukaryota</taxon>
        <taxon>Viridiplantae</taxon>
        <taxon>Streptophyta</taxon>
        <taxon>Embryophyta</taxon>
        <taxon>Tracheophyta</taxon>
        <taxon>Spermatophyta</taxon>
        <taxon>Magnoliopsida</taxon>
        <taxon>Liliopsida</taxon>
        <taxon>Poales</taxon>
        <taxon>Poaceae</taxon>
        <taxon>PACMAD clade</taxon>
        <taxon>Panicoideae</taxon>
        <taxon>Panicodae</taxon>
        <taxon>Paniceae</taxon>
        <taxon>Anthephorinae</taxon>
        <taxon>Digitaria</taxon>
    </lineage>
</organism>
<evidence type="ECO:0000256" key="2">
    <source>
        <dbReference type="ARBA" id="ARBA00022771"/>
    </source>
</evidence>
<protein>
    <recommendedName>
        <fullName evidence="6">GRF-type domain-containing protein</fullName>
    </recommendedName>
</protein>
<keyword evidence="3" id="KW-0862">Zinc</keyword>
<accession>A0A835FGP6</accession>
<feature type="region of interest" description="Disordered" evidence="5">
    <location>
        <begin position="1"/>
        <end position="73"/>
    </location>
</feature>
<feature type="domain" description="GRF-type" evidence="6">
    <location>
        <begin position="121"/>
        <end position="166"/>
    </location>
</feature>
<proteinExistence type="predicted"/>
<feature type="compositionally biased region" description="Low complexity" evidence="5">
    <location>
        <begin position="269"/>
        <end position="278"/>
    </location>
</feature>
<keyword evidence="1" id="KW-0479">Metal-binding</keyword>
<reference evidence="7" key="1">
    <citation type="submission" date="2020-07" db="EMBL/GenBank/DDBJ databases">
        <title>Genome sequence and genetic diversity analysis of an under-domesticated orphan crop, white fonio (Digitaria exilis).</title>
        <authorList>
            <person name="Bennetzen J.L."/>
            <person name="Chen S."/>
            <person name="Ma X."/>
            <person name="Wang X."/>
            <person name="Yssel A.E.J."/>
            <person name="Chaluvadi S.R."/>
            <person name="Johnson M."/>
            <person name="Gangashetty P."/>
            <person name="Hamidou F."/>
            <person name="Sanogo M.D."/>
            <person name="Zwaenepoel A."/>
            <person name="Wallace J."/>
            <person name="Van De Peer Y."/>
            <person name="Van Deynze A."/>
        </authorList>
    </citation>
    <scope>NUCLEOTIDE SEQUENCE</scope>
    <source>
        <tissue evidence="7">Leaves</tissue>
    </source>
</reference>
<dbReference type="Proteomes" id="UP000636709">
    <property type="component" value="Unassembled WGS sequence"/>
</dbReference>
<dbReference type="InterPro" id="IPR010666">
    <property type="entry name" value="Znf_GRF"/>
</dbReference>
<feature type="compositionally biased region" description="Polar residues" evidence="5">
    <location>
        <begin position="27"/>
        <end position="39"/>
    </location>
</feature>